<dbReference type="HOGENOM" id="CLU_021838_5_2_2"/>
<dbReference type="CDD" id="cd06261">
    <property type="entry name" value="TM_PBP2"/>
    <property type="match status" value="2"/>
</dbReference>
<evidence type="ECO:0000259" key="9">
    <source>
        <dbReference type="PROSITE" id="PS50928"/>
    </source>
</evidence>
<feature type="transmembrane region" description="Helical" evidence="8">
    <location>
        <begin position="77"/>
        <end position="105"/>
    </location>
</feature>
<evidence type="ECO:0000256" key="5">
    <source>
        <dbReference type="ARBA" id="ARBA00022692"/>
    </source>
</evidence>
<feature type="transmembrane region" description="Helical" evidence="8">
    <location>
        <begin position="314"/>
        <end position="334"/>
    </location>
</feature>
<gene>
    <name evidence="10" type="ordered locus">TK0159</name>
</gene>
<evidence type="ECO:0000256" key="7">
    <source>
        <dbReference type="ARBA" id="ARBA00023136"/>
    </source>
</evidence>
<keyword evidence="5 8" id="KW-0812">Transmembrane</keyword>
<feature type="transmembrane region" description="Helical" evidence="8">
    <location>
        <begin position="432"/>
        <end position="452"/>
    </location>
</feature>
<dbReference type="InterPro" id="IPR035906">
    <property type="entry name" value="MetI-like_sf"/>
</dbReference>
<evidence type="ECO:0000256" key="4">
    <source>
        <dbReference type="ARBA" id="ARBA00022519"/>
    </source>
</evidence>
<evidence type="ECO:0000313" key="10">
    <source>
        <dbReference type="EMBL" id="BAD84348.1"/>
    </source>
</evidence>
<comment type="subcellular location">
    <subcellularLocation>
        <location evidence="1">Cell inner membrane</location>
        <topology evidence="1">Multi-pass membrane protein</topology>
    </subcellularLocation>
    <subcellularLocation>
        <location evidence="8">Cell membrane</location>
        <topology evidence="8">Multi-pass membrane protein</topology>
    </subcellularLocation>
</comment>
<keyword evidence="7 8" id="KW-0472">Membrane</keyword>
<feature type="transmembrane region" description="Helical" evidence="8">
    <location>
        <begin position="535"/>
        <end position="556"/>
    </location>
</feature>
<dbReference type="GO" id="GO:0005886">
    <property type="term" value="C:plasma membrane"/>
    <property type="evidence" value="ECO:0007669"/>
    <property type="project" value="UniProtKB-SubCell"/>
</dbReference>
<name>Q5JFJ0_THEKO</name>
<dbReference type="eggNOG" id="arCOG00163">
    <property type="taxonomic scope" value="Archaea"/>
</dbReference>
<dbReference type="PhylomeDB" id="Q5JFJ0"/>
<dbReference type="InParanoid" id="Q5JFJ0"/>
<feature type="domain" description="ABC transmembrane type-1" evidence="9">
    <location>
        <begin position="368"/>
        <end position="556"/>
    </location>
</feature>
<reference evidence="10 11" key="1">
    <citation type="journal article" date="2005" name="Genome Res.">
        <title>Complete genome sequence of the hyperthermophilic archaeon Thermococcus kodakaraensis KOD1 and comparison with Pyrococcus genomes.</title>
        <authorList>
            <person name="Fukui T."/>
            <person name="Atomi H."/>
            <person name="Kanai T."/>
            <person name="Matsumi R."/>
            <person name="Fujiwara S."/>
            <person name="Imanaka T."/>
        </authorList>
    </citation>
    <scope>NUCLEOTIDE SEQUENCE [LARGE SCALE GENOMIC DNA]</scope>
    <source>
        <strain evidence="11">ATCC BAA-918 / JCM 12380 / KOD1</strain>
    </source>
</reference>
<feature type="transmembrane region" description="Helical" evidence="8">
    <location>
        <begin position="29"/>
        <end position="57"/>
    </location>
</feature>
<keyword evidence="3" id="KW-1003">Cell membrane</keyword>
<feature type="transmembrane region" description="Helical" evidence="8">
    <location>
        <begin position="262"/>
        <end position="280"/>
    </location>
</feature>
<dbReference type="GO" id="GO:0055085">
    <property type="term" value="P:transmembrane transport"/>
    <property type="evidence" value="ECO:0007669"/>
    <property type="project" value="InterPro"/>
</dbReference>
<dbReference type="Gene3D" id="1.10.3720.10">
    <property type="entry name" value="MetI-like"/>
    <property type="match status" value="2"/>
</dbReference>
<dbReference type="PATRIC" id="fig|69014.16.peg.159"/>
<keyword evidence="4" id="KW-0997">Cell inner membrane</keyword>
<keyword evidence="2 8" id="KW-0813">Transport</keyword>
<evidence type="ECO:0000313" key="11">
    <source>
        <dbReference type="Proteomes" id="UP000000536"/>
    </source>
</evidence>
<dbReference type="EnsemblBacteria" id="BAD84348">
    <property type="protein sequence ID" value="BAD84348"/>
    <property type="gene ID" value="TK0159"/>
</dbReference>
<dbReference type="Pfam" id="PF00528">
    <property type="entry name" value="BPD_transp_1"/>
    <property type="match status" value="2"/>
</dbReference>
<dbReference type="PROSITE" id="PS50928">
    <property type="entry name" value="ABC_TM1"/>
    <property type="match status" value="2"/>
</dbReference>
<keyword evidence="6 8" id="KW-1133">Transmembrane helix</keyword>
<organism evidence="10 11">
    <name type="scientific">Thermococcus kodakarensis (strain ATCC BAA-918 / JCM 12380 / KOD1)</name>
    <name type="common">Pyrococcus kodakaraensis (strain KOD1)</name>
    <dbReference type="NCBI Taxonomy" id="69014"/>
    <lineage>
        <taxon>Archaea</taxon>
        <taxon>Methanobacteriati</taxon>
        <taxon>Methanobacteriota</taxon>
        <taxon>Thermococci</taxon>
        <taxon>Thermococcales</taxon>
        <taxon>Thermococcaceae</taxon>
        <taxon>Thermococcus</taxon>
    </lineage>
</organism>
<proteinExistence type="inferred from homology"/>
<dbReference type="SUPFAM" id="SSF161098">
    <property type="entry name" value="MetI-like"/>
    <property type="match status" value="2"/>
</dbReference>
<dbReference type="InterPro" id="IPR000515">
    <property type="entry name" value="MetI-like"/>
</dbReference>
<protein>
    <submittedName>
        <fullName evidence="10">ABC-type iron(III) transport system, permease component</fullName>
    </submittedName>
</protein>
<evidence type="ECO:0000256" key="8">
    <source>
        <dbReference type="RuleBase" id="RU363032"/>
    </source>
</evidence>
<dbReference type="KEGG" id="tko:TK0159"/>
<dbReference type="EMBL" id="AP006878">
    <property type="protein sequence ID" value="BAD84348.1"/>
    <property type="molecule type" value="Genomic_DNA"/>
</dbReference>
<feature type="transmembrane region" description="Helical" evidence="8">
    <location>
        <begin position="117"/>
        <end position="138"/>
    </location>
</feature>
<feature type="transmembrane region" description="Helical" evidence="8">
    <location>
        <begin position="406"/>
        <end position="426"/>
    </location>
</feature>
<feature type="transmembrane region" description="Helical" evidence="8">
    <location>
        <begin position="158"/>
        <end position="181"/>
    </location>
</feature>
<dbReference type="Proteomes" id="UP000000536">
    <property type="component" value="Chromosome"/>
</dbReference>
<evidence type="ECO:0000256" key="3">
    <source>
        <dbReference type="ARBA" id="ARBA00022475"/>
    </source>
</evidence>
<dbReference type="PANTHER" id="PTHR43357">
    <property type="entry name" value="INNER MEMBRANE ABC TRANSPORTER PERMEASE PROTEIN YDCV"/>
    <property type="match status" value="1"/>
</dbReference>
<evidence type="ECO:0000256" key="6">
    <source>
        <dbReference type="ARBA" id="ARBA00022989"/>
    </source>
</evidence>
<feature type="transmembrane region" description="Helical" evidence="8">
    <location>
        <begin position="488"/>
        <end position="515"/>
    </location>
</feature>
<comment type="similarity">
    <text evidence="8">Belongs to the binding-protein-dependent transport system permease family.</text>
</comment>
<feature type="transmembrane region" description="Helical" evidence="8">
    <location>
        <begin position="214"/>
        <end position="242"/>
    </location>
</feature>
<feature type="domain" description="ABC transmembrane type-1" evidence="9">
    <location>
        <begin position="79"/>
        <end position="279"/>
    </location>
</feature>
<evidence type="ECO:0000256" key="1">
    <source>
        <dbReference type="ARBA" id="ARBA00004429"/>
    </source>
</evidence>
<evidence type="ECO:0000256" key="2">
    <source>
        <dbReference type="ARBA" id="ARBA00022448"/>
    </source>
</evidence>
<dbReference type="PANTHER" id="PTHR43357:SF4">
    <property type="entry name" value="INNER MEMBRANE ABC TRANSPORTER PERMEASE PROTEIN YDCV"/>
    <property type="match status" value="1"/>
</dbReference>
<dbReference type="STRING" id="69014.TK0159"/>
<accession>Q5JFJ0</accession>
<dbReference type="AlphaFoldDB" id="Q5JFJ0"/>
<keyword evidence="11" id="KW-1185">Reference proteome</keyword>
<feature type="transmembrane region" description="Helical" evidence="8">
    <location>
        <begin position="372"/>
        <end position="394"/>
    </location>
</feature>
<sequence length="564" mass="62289">MSSPPDLNNLAQSTLINPKNRVIGMRPKALAVILPPLAFLVFFFYAPILSILSLGVWENGPTLEYLRAVLSNEYHRNVILFTISQALASTVLTVLIGLPGAYIFANYDFPGKRLIKAVLTVPFVMPGIMVALGFVILFGKGGIIAGLIGRDPGIIYSWKAILLAHSFYNFPIVVRMVSALWQRVNPHYEEMAEVLGAKGFTLFRKVTLPLISPAIFASAMLTFVFCFLSFSVPLILGGYQYVTIEVDIFSTIVTLLDFRTGAALAIIQLSLSVVFMYLYLKALEAYSKREEQRIMRKPKELTIRSILSPKGLGIVLYSIFVVVFILAPLGAVVYDSLRFNGTWSLEWYRRIFSTEYNPMFGTSTLGAIRNSLLFGFATVFLSTLVGLPIAYFLNRWKFKGKVLLDALAMLPLASSPITIGFAYVKFFSTTPLYYTIWIIVIAHTVIAYPFVLRSVSTALKKIKPNLREAALSLGAGEWKAFLRVELPLAAGGLVVGAIFAFAMSIAELGATYMLATPEYTTMTIAIYKFLGARQFGSASALSVLLMAVSALGFIIIERTGEEVW</sequence>